<comment type="caution">
    <text evidence="1">The sequence shown here is derived from an EMBL/GenBank/DDBJ whole genome shotgun (WGS) entry which is preliminary data.</text>
</comment>
<dbReference type="AlphaFoldDB" id="A0AAV4WCP7"/>
<gene>
    <name evidence="1" type="ORF">CEXT_805591</name>
</gene>
<proteinExistence type="predicted"/>
<accession>A0AAV4WCP7</accession>
<dbReference type="InterPro" id="IPR036691">
    <property type="entry name" value="Endo/exonu/phosph_ase_sf"/>
</dbReference>
<dbReference type="SUPFAM" id="SSF56219">
    <property type="entry name" value="DNase I-like"/>
    <property type="match status" value="1"/>
</dbReference>
<evidence type="ECO:0000313" key="1">
    <source>
        <dbReference type="EMBL" id="GIY80527.1"/>
    </source>
</evidence>
<evidence type="ECO:0008006" key="3">
    <source>
        <dbReference type="Google" id="ProtNLM"/>
    </source>
</evidence>
<dbReference type="Proteomes" id="UP001054945">
    <property type="component" value="Unassembled WGS sequence"/>
</dbReference>
<sequence length="157" mass="17847">MGERNTNNSAPTFSSSVLELFKTLSVFAHDETLIFPVLLQAIRSALPLFAPSIMMKKKQSPFSSIIALTLPIIKFNTNNCNNNLQSLRFGFWNASGLNQRLEEVKEFISDQNLDILMIQETFLRPGLNPSIQITPFIENDRDNTTTYRTYGGYLYLC</sequence>
<reference evidence="1 2" key="1">
    <citation type="submission" date="2021-06" db="EMBL/GenBank/DDBJ databases">
        <title>Caerostris extrusa draft genome.</title>
        <authorList>
            <person name="Kono N."/>
            <person name="Arakawa K."/>
        </authorList>
    </citation>
    <scope>NUCLEOTIDE SEQUENCE [LARGE SCALE GENOMIC DNA]</scope>
</reference>
<dbReference type="Gene3D" id="3.60.10.10">
    <property type="entry name" value="Endonuclease/exonuclease/phosphatase"/>
    <property type="match status" value="1"/>
</dbReference>
<name>A0AAV4WCP7_CAEEX</name>
<keyword evidence="2" id="KW-1185">Reference proteome</keyword>
<evidence type="ECO:0000313" key="2">
    <source>
        <dbReference type="Proteomes" id="UP001054945"/>
    </source>
</evidence>
<dbReference type="EMBL" id="BPLR01016016">
    <property type="protein sequence ID" value="GIY80527.1"/>
    <property type="molecule type" value="Genomic_DNA"/>
</dbReference>
<protein>
    <recommendedName>
        <fullName evidence="3">Endonuclease/exonuclease/phosphatase domain-containing protein</fullName>
    </recommendedName>
</protein>
<organism evidence="1 2">
    <name type="scientific">Caerostris extrusa</name>
    <name type="common">Bark spider</name>
    <name type="synonym">Caerostris bankana</name>
    <dbReference type="NCBI Taxonomy" id="172846"/>
    <lineage>
        <taxon>Eukaryota</taxon>
        <taxon>Metazoa</taxon>
        <taxon>Ecdysozoa</taxon>
        <taxon>Arthropoda</taxon>
        <taxon>Chelicerata</taxon>
        <taxon>Arachnida</taxon>
        <taxon>Araneae</taxon>
        <taxon>Araneomorphae</taxon>
        <taxon>Entelegynae</taxon>
        <taxon>Araneoidea</taxon>
        <taxon>Araneidae</taxon>
        <taxon>Caerostris</taxon>
    </lineage>
</organism>